<keyword evidence="3" id="KW-1185">Reference proteome</keyword>
<accession>A0ABS4RKQ4</accession>
<name>A0ABS4RKQ4_9BACI</name>
<organism evidence="2 3">
    <name type="scientific">Cytobacillus eiseniae</name>
    <dbReference type="NCBI Taxonomy" id="762947"/>
    <lineage>
        <taxon>Bacteria</taxon>
        <taxon>Bacillati</taxon>
        <taxon>Bacillota</taxon>
        <taxon>Bacilli</taxon>
        <taxon>Bacillales</taxon>
        <taxon>Bacillaceae</taxon>
        <taxon>Cytobacillus</taxon>
    </lineage>
</organism>
<gene>
    <name evidence="2" type="ORF">J2Z40_003578</name>
</gene>
<evidence type="ECO:0000313" key="3">
    <source>
        <dbReference type="Proteomes" id="UP001519293"/>
    </source>
</evidence>
<proteinExistence type="predicted"/>
<reference evidence="2 3" key="1">
    <citation type="submission" date="2021-03" db="EMBL/GenBank/DDBJ databases">
        <title>Genomic Encyclopedia of Type Strains, Phase IV (KMG-IV): sequencing the most valuable type-strain genomes for metagenomic binning, comparative biology and taxonomic classification.</title>
        <authorList>
            <person name="Goeker M."/>
        </authorList>
    </citation>
    <scope>NUCLEOTIDE SEQUENCE [LARGE SCALE GENOMIC DNA]</scope>
    <source>
        <strain evidence="2 3">DSM 26675</strain>
    </source>
</reference>
<feature type="region of interest" description="Disordered" evidence="1">
    <location>
        <begin position="1"/>
        <end position="36"/>
    </location>
</feature>
<evidence type="ECO:0000256" key="1">
    <source>
        <dbReference type="SAM" id="MobiDB-lite"/>
    </source>
</evidence>
<protein>
    <submittedName>
        <fullName evidence="2">Uncharacterized protein</fullName>
    </submittedName>
</protein>
<dbReference type="Proteomes" id="UP001519293">
    <property type="component" value="Unassembled WGS sequence"/>
</dbReference>
<evidence type="ECO:0000313" key="2">
    <source>
        <dbReference type="EMBL" id="MBP2242996.1"/>
    </source>
</evidence>
<sequence length="55" mass="6458">MREMMNKSEKEPAPSVHHTKDDNKKHIPYADQLQKQPLKSKIIGSFTCSDYREKL</sequence>
<feature type="compositionally biased region" description="Basic and acidic residues" evidence="1">
    <location>
        <begin position="1"/>
        <end position="25"/>
    </location>
</feature>
<comment type="caution">
    <text evidence="2">The sequence shown here is derived from an EMBL/GenBank/DDBJ whole genome shotgun (WGS) entry which is preliminary data.</text>
</comment>
<dbReference type="EMBL" id="JAGIKZ010000031">
    <property type="protein sequence ID" value="MBP2242996.1"/>
    <property type="molecule type" value="Genomic_DNA"/>
</dbReference>